<evidence type="ECO:0000256" key="3">
    <source>
        <dbReference type="ARBA" id="ARBA00022691"/>
    </source>
</evidence>
<sequence length="155" mass="17591">MKIYLVAVGTSMPSWITQGFEEYQRRFPRNMPFILIEINNKKRGKGADINRITDEEGKEILKTVGNGYLVTLDIPGKPYDTHQLAARLEAWQNGGRDVYIVIGGPEGLSKEVKQAAHESWSLSNLTMPHPLVRVVAIEALYRAWSVNNNLPYHRD</sequence>
<keyword evidence="1 5" id="KW-0489">Methyltransferase</keyword>
<keyword evidence="2 5" id="KW-0808">Transferase</keyword>
<dbReference type="CDD" id="cd18081">
    <property type="entry name" value="RlmH-like"/>
    <property type="match status" value="1"/>
</dbReference>
<keyword evidence="5" id="KW-0963">Cytoplasm</keyword>
<dbReference type="Gene3D" id="3.40.1280.10">
    <property type="match status" value="1"/>
</dbReference>
<comment type="catalytic activity">
    <reaction evidence="5">
        <text>pseudouridine(1915) in 23S rRNA + S-adenosyl-L-methionine = N(3)-methylpseudouridine(1915) in 23S rRNA + S-adenosyl-L-homocysteine + H(+)</text>
        <dbReference type="Rhea" id="RHEA:42752"/>
        <dbReference type="Rhea" id="RHEA-COMP:10221"/>
        <dbReference type="Rhea" id="RHEA-COMP:10222"/>
        <dbReference type="ChEBI" id="CHEBI:15378"/>
        <dbReference type="ChEBI" id="CHEBI:57856"/>
        <dbReference type="ChEBI" id="CHEBI:59789"/>
        <dbReference type="ChEBI" id="CHEBI:65314"/>
        <dbReference type="ChEBI" id="CHEBI:74486"/>
        <dbReference type="EC" id="2.1.1.177"/>
    </reaction>
</comment>
<feature type="binding site" evidence="5">
    <location>
        <position position="103"/>
    </location>
    <ligand>
        <name>S-adenosyl-L-methionine</name>
        <dbReference type="ChEBI" id="CHEBI:59789"/>
    </ligand>
</feature>
<keyword evidence="7" id="KW-1185">Reference proteome</keyword>
<comment type="similarity">
    <text evidence="4 5">Belongs to the RNA methyltransferase RlmH family.</text>
</comment>
<comment type="subcellular location">
    <subcellularLocation>
        <location evidence="5">Cytoplasm</location>
    </subcellularLocation>
</comment>
<comment type="caution">
    <text evidence="6">The sequence shown here is derived from an EMBL/GenBank/DDBJ whole genome shotgun (WGS) entry which is preliminary data.</text>
</comment>
<accession>A0A3A1YGG2</accession>
<gene>
    <name evidence="5 6" type="primary">rlmH</name>
    <name evidence="6" type="ORF">CKF58_05675</name>
</gene>
<evidence type="ECO:0000313" key="7">
    <source>
        <dbReference type="Proteomes" id="UP000265916"/>
    </source>
</evidence>
<dbReference type="InterPro" id="IPR029026">
    <property type="entry name" value="tRNA_m1G_MTases_N"/>
</dbReference>
<dbReference type="OrthoDB" id="9806643at2"/>
<evidence type="ECO:0000256" key="2">
    <source>
        <dbReference type="ARBA" id="ARBA00022679"/>
    </source>
</evidence>
<dbReference type="EC" id="2.1.1.177" evidence="5"/>
<dbReference type="AlphaFoldDB" id="A0A3A1YGG2"/>
<dbReference type="RefSeq" id="WP_119531846.1">
    <property type="nucleotide sequence ID" value="NZ_JBHSSP010000005.1"/>
</dbReference>
<dbReference type="Pfam" id="PF02590">
    <property type="entry name" value="SPOUT_MTase"/>
    <property type="match status" value="1"/>
</dbReference>
<evidence type="ECO:0000313" key="6">
    <source>
        <dbReference type="EMBL" id="RIY36775.1"/>
    </source>
</evidence>
<evidence type="ECO:0000256" key="4">
    <source>
        <dbReference type="ARBA" id="ARBA00038303"/>
    </source>
</evidence>
<proteinExistence type="inferred from homology"/>
<dbReference type="PANTHER" id="PTHR33603">
    <property type="entry name" value="METHYLTRANSFERASE"/>
    <property type="match status" value="1"/>
</dbReference>
<evidence type="ECO:0000256" key="5">
    <source>
        <dbReference type="HAMAP-Rule" id="MF_00658"/>
    </source>
</evidence>
<dbReference type="SUPFAM" id="SSF75217">
    <property type="entry name" value="alpha/beta knot"/>
    <property type="match status" value="1"/>
</dbReference>
<dbReference type="Proteomes" id="UP000265916">
    <property type="component" value="Unassembled WGS sequence"/>
</dbReference>
<dbReference type="InterPro" id="IPR029028">
    <property type="entry name" value="Alpha/beta_knot_MTases"/>
</dbReference>
<comment type="subunit">
    <text evidence="5">Homodimer.</text>
</comment>
<name>A0A3A1YGG2_9GAMM</name>
<comment type="function">
    <text evidence="5">Specifically methylates the pseudouridine at position 1915 (m3Psi1915) in 23S rRNA.</text>
</comment>
<keyword evidence="5" id="KW-0698">rRNA processing</keyword>
<keyword evidence="3 5" id="KW-0949">S-adenosyl-L-methionine</keyword>
<feature type="binding site" evidence="5">
    <location>
        <begin position="122"/>
        <end position="127"/>
    </location>
    <ligand>
        <name>S-adenosyl-L-methionine</name>
        <dbReference type="ChEBI" id="CHEBI:59789"/>
    </ligand>
</feature>
<dbReference type="InterPro" id="IPR003742">
    <property type="entry name" value="RlmH-like"/>
</dbReference>
<dbReference type="NCBIfam" id="NF000986">
    <property type="entry name" value="PRK00103.1-4"/>
    <property type="match status" value="1"/>
</dbReference>
<dbReference type="PANTHER" id="PTHR33603:SF1">
    <property type="entry name" value="RIBOSOMAL RNA LARGE SUBUNIT METHYLTRANSFERASE H"/>
    <property type="match status" value="1"/>
</dbReference>
<dbReference type="PIRSF" id="PIRSF004505">
    <property type="entry name" value="MT_bac"/>
    <property type="match status" value="1"/>
</dbReference>
<dbReference type="HAMAP" id="MF_00658">
    <property type="entry name" value="23SrRNA_methyltr_H"/>
    <property type="match status" value="1"/>
</dbReference>
<feature type="binding site" evidence="5">
    <location>
        <position position="72"/>
    </location>
    <ligand>
        <name>S-adenosyl-L-methionine</name>
        <dbReference type="ChEBI" id="CHEBI:59789"/>
    </ligand>
</feature>
<dbReference type="GO" id="GO:0005737">
    <property type="term" value="C:cytoplasm"/>
    <property type="evidence" value="ECO:0007669"/>
    <property type="project" value="UniProtKB-SubCell"/>
</dbReference>
<organism evidence="6 7">
    <name type="scientific">Psittacicella hinzii</name>
    <dbReference type="NCBI Taxonomy" id="2028575"/>
    <lineage>
        <taxon>Bacteria</taxon>
        <taxon>Pseudomonadati</taxon>
        <taxon>Pseudomonadota</taxon>
        <taxon>Gammaproteobacteria</taxon>
        <taxon>Pasteurellales</taxon>
        <taxon>Psittacicellaceae</taxon>
        <taxon>Psittacicella</taxon>
    </lineage>
</organism>
<protein>
    <recommendedName>
        <fullName evidence="5">Ribosomal RNA large subunit methyltransferase H</fullName>
        <ecNumber evidence="5">2.1.1.177</ecNumber>
    </recommendedName>
    <alternativeName>
        <fullName evidence="5">23S rRNA (pseudouridine1915-N3)-methyltransferase</fullName>
    </alternativeName>
    <alternativeName>
        <fullName evidence="5">23S rRNA m3Psi1915 methyltransferase</fullName>
    </alternativeName>
    <alternativeName>
        <fullName evidence="5">rRNA (pseudouridine-N3-)-methyltransferase RlmH</fullName>
    </alternativeName>
</protein>
<dbReference type="GO" id="GO:0070038">
    <property type="term" value="F:rRNA (pseudouridine-N3-)-methyltransferase activity"/>
    <property type="evidence" value="ECO:0007669"/>
    <property type="project" value="UniProtKB-UniRule"/>
</dbReference>
<dbReference type="NCBIfam" id="TIGR00246">
    <property type="entry name" value="tRNA_RlmH_YbeA"/>
    <property type="match status" value="1"/>
</dbReference>
<evidence type="ECO:0000256" key="1">
    <source>
        <dbReference type="ARBA" id="ARBA00022603"/>
    </source>
</evidence>
<reference evidence="6 7" key="1">
    <citation type="submission" date="2017-08" db="EMBL/GenBank/DDBJ databases">
        <title>Reclassification of Bisgaard taxon 37 and 44.</title>
        <authorList>
            <person name="Christensen H."/>
        </authorList>
    </citation>
    <scope>NUCLEOTIDE SEQUENCE [LARGE SCALE GENOMIC DNA]</scope>
    <source>
        <strain evidence="6 7">111</strain>
    </source>
</reference>
<dbReference type="EMBL" id="NRJG01000101">
    <property type="protein sequence ID" value="RIY36775.1"/>
    <property type="molecule type" value="Genomic_DNA"/>
</dbReference>